<name>A0A1D3TYC1_9FIRM</name>
<dbReference type="GO" id="GO:0016301">
    <property type="term" value="F:kinase activity"/>
    <property type="evidence" value="ECO:0007669"/>
    <property type="project" value="UniProtKB-KW"/>
</dbReference>
<dbReference type="OrthoDB" id="9805576at2"/>
<dbReference type="InterPro" id="IPR000577">
    <property type="entry name" value="Carb_kinase_FGGY"/>
</dbReference>
<dbReference type="RefSeq" id="WP_091236787.1">
    <property type="nucleotide sequence ID" value="NZ_FMKA01000041.1"/>
</dbReference>
<feature type="domain" description="Carbohydrate kinase FGGY C-terminal" evidence="5">
    <location>
        <begin position="259"/>
        <end position="444"/>
    </location>
</feature>
<dbReference type="InterPro" id="IPR018484">
    <property type="entry name" value="FGGY_N"/>
</dbReference>
<dbReference type="InterPro" id="IPR043129">
    <property type="entry name" value="ATPase_NBD"/>
</dbReference>
<feature type="domain" description="Carbohydrate kinase FGGY N-terminal" evidence="4">
    <location>
        <begin position="3"/>
        <end position="246"/>
    </location>
</feature>
<dbReference type="PIRSF" id="PIRSF000538">
    <property type="entry name" value="GlpK"/>
    <property type="match status" value="1"/>
</dbReference>
<sequence>MEYIITIDVGTMSMRAIIYDTSGNSLFTSSFEYHSIFTPPSLVEQNPHDWRDALNFTLKEAAQYVQSKGIKISAISVTSQRASVIPVDQEGNHLYNAVTWQDKRSVSICQQLLEKISMNKIYKKTGLRANPYFSLPKMMWFKQKAPDIYAKAHKLIGVQDYVIYQLTGEFKTDWTQAARTMLMDIKTFKWDNEMLDFSGIDENLLCELCPPGSIAGGLKKEFAEAAGLEEGIPVIMAGGDQQNAALALNILNPGMAEANTGTGSFVIAYSDKPVFDKKCRVLCSASAVPGKWIVEAGIFNTGAIYRWFREQFYSGESANYMAMNQEAAASPIGSSGVMLIPHFEGSAAPFWNPYAKGLFFNLSLGTTKGDMARAIFEGIAMEIADNFSLIEVISGDIDTISVAGGMTKSDLFNTIQSDIFYKKVVRYQNSEATSLGATMSAAVTLGIYKTYEEAFSNIVGKEDQIYEPVAENHIKYDKLRMRKHDLYNALNQRGVYEKFMKPI</sequence>
<dbReference type="Gene3D" id="3.30.420.40">
    <property type="match status" value="2"/>
</dbReference>
<dbReference type="Pfam" id="PF02782">
    <property type="entry name" value="FGGY_C"/>
    <property type="match status" value="1"/>
</dbReference>
<dbReference type="Pfam" id="PF00370">
    <property type="entry name" value="FGGY_N"/>
    <property type="match status" value="1"/>
</dbReference>
<accession>A0A1D3TYC1</accession>
<gene>
    <name evidence="6" type="ORF">SAMN05421730_10419</name>
</gene>
<evidence type="ECO:0000259" key="4">
    <source>
        <dbReference type="Pfam" id="PF00370"/>
    </source>
</evidence>
<dbReference type="CDD" id="cd07779">
    <property type="entry name" value="ASKHA_NBD_FGGY_YgcE-like"/>
    <property type="match status" value="1"/>
</dbReference>
<evidence type="ECO:0000256" key="1">
    <source>
        <dbReference type="ARBA" id="ARBA00009156"/>
    </source>
</evidence>
<dbReference type="AlphaFoldDB" id="A0A1D3TYC1"/>
<evidence type="ECO:0000313" key="6">
    <source>
        <dbReference type="EMBL" id="SCP99431.1"/>
    </source>
</evidence>
<dbReference type="EMBL" id="FMKA01000041">
    <property type="protein sequence ID" value="SCP99431.1"/>
    <property type="molecule type" value="Genomic_DNA"/>
</dbReference>
<dbReference type="STRING" id="1619234.SAMN05421730_10419"/>
<dbReference type="InterPro" id="IPR018485">
    <property type="entry name" value="FGGY_C"/>
</dbReference>
<dbReference type="PANTHER" id="PTHR43095">
    <property type="entry name" value="SUGAR KINASE"/>
    <property type="match status" value="1"/>
</dbReference>
<dbReference type="GO" id="GO:0005975">
    <property type="term" value="P:carbohydrate metabolic process"/>
    <property type="evidence" value="ECO:0007669"/>
    <property type="project" value="InterPro"/>
</dbReference>
<comment type="similarity">
    <text evidence="1">Belongs to the FGGY kinase family.</text>
</comment>
<evidence type="ECO:0000259" key="5">
    <source>
        <dbReference type="Pfam" id="PF02782"/>
    </source>
</evidence>
<keyword evidence="3 6" id="KW-0418">Kinase</keyword>
<dbReference type="SUPFAM" id="SSF53067">
    <property type="entry name" value="Actin-like ATPase domain"/>
    <property type="match status" value="2"/>
</dbReference>
<evidence type="ECO:0000256" key="3">
    <source>
        <dbReference type="ARBA" id="ARBA00022777"/>
    </source>
</evidence>
<dbReference type="PANTHER" id="PTHR43095:SF2">
    <property type="entry name" value="GLUCONOKINASE"/>
    <property type="match status" value="1"/>
</dbReference>
<dbReference type="InterPro" id="IPR050406">
    <property type="entry name" value="FGGY_Carb_Kinase"/>
</dbReference>
<dbReference type="Proteomes" id="UP000199315">
    <property type="component" value="Unassembled WGS sequence"/>
</dbReference>
<organism evidence="6 7">
    <name type="scientific">Anaerobium acetethylicum</name>
    <dbReference type="NCBI Taxonomy" id="1619234"/>
    <lineage>
        <taxon>Bacteria</taxon>
        <taxon>Bacillati</taxon>
        <taxon>Bacillota</taxon>
        <taxon>Clostridia</taxon>
        <taxon>Lachnospirales</taxon>
        <taxon>Lachnospiraceae</taxon>
        <taxon>Anaerobium</taxon>
    </lineage>
</organism>
<keyword evidence="7" id="KW-1185">Reference proteome</keyword>
<reference evidence="6 7" key="1">
    <citation type="submission" date="2016-09" db="EMBL/GenBank/DDBJ databases">
        <authorList>
            <person name="Capua I."/>
            <person name="De Benedictis P."/>
            <person name="Joannis T."/>
            <person name="Lombin L.H."/>
            <person name="Cattoli G."/>
        </authorList>
    </citation>
    <scope>NUCLEOTIDE SEQUENCE [LARGE SCALE GENOMIC DNA]</scope>
    <source>
        <strain evidence="6 7">GluBS11</strain>
    </source>
</reference>
<evidence type="ECO:0000313" key="7">
    <source>
        <dbReference type="Proteomes" id="UP000199315"/>
    </source>
</evidence>
<evidence type="ECO:0000256" key="2">
    <source>
        <dbReference type="ARBA" id="ARBA00022679"/>
    </source>
</evidence>
<protein>
    <submittedName>
        <fullName evidence="6">Xylulokinase/glycerol kinase</fullName>
    </submittedName>
</protein>
<keyword evidence="2" id="KW-0808">Transferase</keyword>
<proteinExistence type="inferred from homology"/>